<dbReference type="SUPFAM" id="SSF56281">
    <property type="entry name" value="Metallo-hydrolase/oxidoreductase"/>
    <property type="match status" value="1"/>
</dbReference>
<dbReference type="InterPro" id="IPR036866">
    <property type="entry name" value="RibonucZ/Hydroxyglut_hydro"/>
</dbReference>
<organism evidence="2 3">
    <name type="scientific">Chelatococcus reniformis</name>
    <dbReference type="NCBI Taxonomy" id="1494448"/>
    <lineage>
        <taxon>Bacteria</taxon>
        <taxon>Pseudomonadati</taxon>
        <taxon>Pseudomonadota</taxon>
        <taxon>Alphaproteobacteria</taxon>
        <taxon>Hyphomicrobiales</taxon>
        <taxon>Chelatococcaceae</taxon>
        <taxon>Chelatococcus</taxon>
    </lineage>
</organism>
<proteinExistence type="predicted"/>
<dbReference type="NCBIfam" id="TIGR04122">
    <property type="entry name" value="Xnuc_lig_assoc"/>
    <property type="match status" value="1"/>
</dbReference>
<reference evidence="2" key="1">
    <citation type="journal article" date="2014" name="Int. J. Syst. Evol. Microbiol.">
        <title>Complete genome sequence of Corynebacterium casei LMG S-19264T (=DSM 44701T), isolated from a smear-ripened cheese.</title>
        <authorList>
            <consortium name="US DOE Joint Genome Institute (JGI-PGF)"/>
            <person name="Walter F."/>
            <person name="Albersmeier A."/>
            <person name="Kalinowski J."/>
            <person name="Ruckert C."/>
        </authorList>
    </citation>
    <scope>NUCLEOTIDE SEQUENCE</scope>
    <source>
        <strain evidence="2">CGMCC 1.12919</strain>
    </source>
</reference>
<sequence length="361" mass="38489">MRPSDVLKLTPAGLCCPLGGFHIDPLRPVERAIITHGHSDHARAGHGAVLATAETLAIMAARYGDGFTGAAQALAYGEALELGDVRVALAPAGHVLGSAQIVIETKPAAGPVLRIVASGDYKREADPTCEPFRPVGCDVFITEATFGLPVFRHPPAASEIDKLLKSVALFPERTHIVGAYPLGKAQRLMALIRAAGCDAPIYLHGAMERLTELYQEHGLALGDLRRIPAGSRRDAASRLPGAIVLCPPSATQDLWARRFADPVSCFASGWMRVRARARQKGVELPLVISDHADWDDLCRTITETGAAEVWVTHGQEDALVHWCTQQGLKAQPLHLLGYGDDGEAEPEDRPADDAGTAGAEP</sequence>
<evidence type="ECO:0000313" key="3">
    <source>
        <dbReference type="Proteomes" id="UP000637002"/>
    </source>
</evidence>
<dbReference type="Proteomes" id="UP000637002">
    <property type="component" value="Unassembled WGS sequence"/>
</dbReference>
<comment type="caution">
    <text evidence="2">The sequence shown here is derived from an EMBL/GenBank/DDBJ whole genome shotgun (WGS) entry which is preliminary data.</text>
</comment>
<dbReference type="InterPro" id="IPR050698">
    <property type="entry name" value="MBL"/>
</dbReference>
<dbReference type="EMBL" id="BMGG01000009">
    <property type="protein sequence ID" value="GGC83412.1"/>
    <property type="molecule type" value="Genomic_DNA"/>
</dbReference>
<gene>
    <name evidence="2" type="ORF">GCM10010994_46620</name>
</gene>
<dbReference type="GO" id="GO:0004521">
    <property type="term" value="F:RNA endonuclease activity"/>
    <property type="evidence" value="ECO:0007669"/>
    <property type="project" value="TreeGrafter"/>
</dbReference>
<name>A0A916URH8_9HYPH</name>
<keyword evidence="3" id="KW-1185">Reference proteome</keyword>
<dbReference type="InterPro" id="IPR026360">
    <property type="entry name" value="Xnuc_lig_assoc"/>
</dbReference>
<dbReference type="GO" id="GO:0016874">
    <property type="term" value="F:ligase activity"/>
    <property type="evidence" value="ECO:0007669"/>
    <property type="project" value="UniProtKB-KW"/>
</dbReference>
<dbReference type="AlphaFoldDB" id="A0A916URH8"/>
<evidence type="ECO:0000313" key="2">
    <source>
        <dbReference type="EMBL" id="GGC83412.1"/>
    </source>
</evidence>
<accession>A0A916URH8</accession>
<keyword evidence="2" id="KW-0436">Ligase</keyword>
<protein>
    <submittedName>
        <fullName evidence="2">DNA ligase-associated DEXH box helicase</fullName>
    </submittedName>
</protein>
<dbReference type="RefSeq" id="WP_188611581.1">
    <property type="nucleotide sequence ID" value="NZ_BMGG01000009.1"/>
</dbReference>
<evidence type="ECO:0000256" key="1">
    <source>
        <dbReference type="SAM" id="MobiDB-lite"/>
    </source>
</evidence>
<dbReference type="PANTHER" id="PTHR11203">
    <property type="entry name" value="CLEAVAGE AND POLYADENYLATION SPECIFICITY FACTOR FAMILY MEMBER"/>
    <property type="match status" value="1"/>
</dbReference>
<dbReference type="Gene3D" id="3.60.15.10">
    <property type="entry name" value="Ribonuclease Z/Hydroxyacylglutathione hydrolase-like"/>
    <property type="match status" value="1"/>
</dbReference>
<dbReference type="PANTHER" id="PTHR11203:SF49">
    <property type="entry name" value="BLL1145 PROTEIN"/>
    <property type="match status" value="1"/>
</dbReference>
<feature type="region of interest" description="Disordered" evidence="1">
    <location>
        <begin position="337"/>
        <end position="361"/>
    </location>
</feature>
<reference evidence="2" key="2">
    <citation type="submission" date="2020-09" db="EMBL/GenBank/DDBJ databases">
        <authorList>
            <person name="Sun Q."/>
            <person name="Zhou Y."/>
        </authorList>
    </citation>
    <scope>NUCLEOTIDE SEQUENCE</scope>
    <source>
        <strain evidence="2">CGMCC 1.12919</strain>
    </source>
</reference>